<feature type="non-terminal residue" evidence="1">
    <location>
        <position position="95"/>
    </location>
</feature>
<evidence type="ECO:0008006" key="2">
    <source>
        <dbReference type="Google" id="ProtNLM"/>
    </source>
</evidence>
<evidence type="ECO:0000313" key="1">
    <source>
        <dbReference type="EMBL" id="GAH08132.1"/>
    </source>
</evidence>
<organism evidence="1">
    <name type="scientific">marine sediment metagenome</name>
    <dbReference type="NCBI Taxonomy" id="412755"/>
    <lineage>
        <taxon>unclassified sequences</taxon>
        <taxon>metagenomes</taxon>
        <taxon>ecological metagenomes</taxon>
    </lineage>
</organism>
<gene>
    <name evidence="1" type="ORF">S01H4_62705</name>
</gene>
<dbReference type="EMBL" id="BART01037496">
    <property type="protein sequence ID" value="GAH08132.1"/>
    <property type="molecule type" value="Genomic_DNA"/>
</dbReference>
<reference evidence="1" key="1">
    <citation type="journal article" date="2014" name="Front. Microbiol.">
        <title>High frequency of phylogenetically diverse reductive dehalogenase-homologous genes in deep subseafloor sedimentary metagenomes.</title>
        <authorList>
            <person name="Kawai M."/>
            <person name="Futagami T."/>
            <person name="Toyoda A."/>
            <person name="Takaki Y."/>
            <person name="Nishi S."/>
            <person name="Hori S."/>
            <person name="Arai W."/>
            <person name="Tsubouchi T."/>
            <person name="Morono Y."/>
            <person name="Uchiyama I."/>
            <person name="Ito T."/>
            <person name="Fujiyama A."/>
            <person name="Inagaki F."/>
            <person name="Takami H."/>
        </authorList>
    </citation>
    <scope>NUCLEOTIDE SEQUENCE</scope>
    <source>
        <strain evidence="1">Expedition CK06-06</strain>
    </source>
</reference>
<accession>X1CK91</accession>
<sequence length="95" mass="10584">MSNHSPTSLMSNKKPSPHSIQHNILLQLPKLVFWKDSGLVYLGCNNNVADFFGLSNHSEIVGLTDDELPLTTKQATMYQEEDSLILNGTITQIKN</sequence>
<name>X1CK91_9ZZZZ</name>
<comment type="caution">
    <text evidence="1">The sequence shown here is derived from an EMBL/GenBank/DDBJ whole genome shotgun (WGS) entry which is preliminary data.</text>
</comment>
<protein>
    <recommendedName>
        <fullName evidence="2">PAS domain-containing protein</fullName>
    </recommendedName>
</protein>
<proteinExistence type="predicted"/>
<dbReference type="AlphaFoldDB" id="X1CK91"/>